<dbReference type="PANTHER" id="PTHR45138:SF9">
    <property type="entry name" value="DIGUANYLATE CYCLASE DGCM-RELATED"/>
    <property type="match status" value="1"/>
</dbReference>
<dbReference type="Gene3D" id="3.30.70.270">
    <property type="match status" value="1"/>
</dbReference>
<keyword evidence="2" id="KW-0808">Transferase</keyword>
<reference evidence="2 3" key="1">
    <citation type="submission" date="2015-01" db="EMBL/GenBank/DDBJ databases">
        <title>Draft genome of the acidophilic iron oxidizer Ferrimicrobium acidiphilum strain T23.</title>
        <authorList>
            <person name="Poehlein A."/>
            <person name="Eisen S."/>
            <person name="Schloemann M."/>
            <person name="Johnson B.D."/>
            <person name="Daniel R."/>
            <person name="Muehling M."/>
        </authorList>
    </citation>
    <scope>NUCLEOTIDE SEQUENCE [LARGE SCALE GENOMIC DNA]</scope>
    <source>
        <strain evidence="2 3">T23</strain>
    </source>
</reference>
<dbReference type="InterPro" id="IPR050469">
    <property type="entry name" value="Diguanylate_Cyclase"/>
</dbReference>
<accession>A0A0D8FVV1</accession>
<organism evidence="2 3">
    <name type="scientific">Ferrimicrobium acidiphilum DSM 19497</name>
    <dbReference type="NCBI Taxonomy" id="1121877"/>
    <lineage>
        <taxon>Bacteria</taxon>
        <taxon>Bacillati</taxon>
        <taxon>Actinomycetota</taxon>
        <taxon>Acidimicrobiia</taxon>
        <taxon>Acidimicrobiales</taxon>
        <taxon>Acidimicrobiaceae</taxon>
        <taxon>Ferrimicrobium</taxon>
    </lineage>
</organism>
<sequence>MLWQWGIEDEKAWNLHVEGINALFSEWVRLATKAVEDDASLFGDLSLEFQTADWFHSHLEAYRLTFCASPETPASRDSARRVGFAHIYAHVPPSVYVGLYNLMFSGYHALEADPQAPDLPPLLTVRRRWLSDMQTALDTYASALSGLVSSWSSLASIDPLTGTLNRRGLWQHITSDIASPSSPAAFIVWDLDHFKTINDRHGHPEGDRVLQQLAALERRQSRVNDALGRLGGDEFVWWAPGLLDRVALCERIQGFARVLYRQEGMTFSAGVARYPLDGTTADHLYAAADAALYRAKHAGRRRWCMAGTEAVYPTLRS</sequence>
<dbReference type="GO" id="GO:0043709">
    <property type="term" value="P:cell adhesion involved in single-species biofilm formation"/>
    <property type="evidence" value="ECO:0007669"/>
    <property type="project" value="TreeGrafter"/>
</dbReference>
<dbReference type="InterPro" id="IPR043128">
    <property type="entry name" value="Rev_trsase/Diguanyl_cyclase"/>
</dbReference>
<dbReference type="RefSeq" id="WP_052565505.1">
    <property type="nucleotide sequence ID" value="NZ_JQKF01000004.1"/>
</dbReference>
<dbReference type="PROSITE" id="PS50887">
    <property type="entry name" value="GGDEF"/>
    <property type="match status" value="1"/>
</dbReference>
<dbReference type="CDD" id="cd01949">
    <property type="entry name" value="GGDEF"/>
    <property type="match status" value="1"/>
</dbReference>
<dbReference type="PANTHER" id="PTHR45138">
    <property type="entry name" value="REGULATORY COMPONENTS OF SENSORY TRANSDUCTION SYSTEM"/>
    <property type="match status" value="1"/>
</dbReference>
<keyword evidence="2" id="KW-0548">Nucleotidyltransferase</keyword>
<dbReference type="InterPro" id="IPR029787">
    <property type="entry name" value="Nucleotide_cyclase"/>
</dbReference>
<dbReference type="AlphaFoldDB" id="A0A0D8FVV1"/>
<gene>
    <name evidence="2" type="primary">ycdT1</name>
    <name evidence="2" type="ORF">FEAC_08390</name>
</gene>
<evidence type="ECO:0000313" key="2">
    <source>
        <dbReference type="EMBL" id="KJE77405.1"/>
    </source>
</evidence>
<name>A0A0D8FVV1_9ACTN</name>
<dbReference type="InterPro" id="IPR000160">
    <property type="entry name" value="GGDEF_dom"/>
</dbReference>
<proteinExistence type="predicted"/>
<dbReference type="STRING" id="1121877.FEAC_08390"/>
<dbReference type="GO" id="GO:0005886">
    <property type="term" value="C:plasma membrane"/>
    <property type="evidence" value="ECO:0007669"/>
    <property type="project" value="TreeGrafter"/>
</dbReference>
<dbReference type="GO" id="GO:0052621">
    <property type="term" value="F:diguanylate cyclase activity"/>
    <property type="evidence" value="ECO:0007669"/>
    <property type="project" value="UniProtKB-EC"/>
</dbReference>
<comment type="caution">
    <text evidence="2">The sequence shown here is derived from an EMBL/GenBank/DDBJ whole genome shotgun (WGS) entry which is preliminary data.</text>
</comment>
<dbReference type="SUPFAM" id="SSF55073">
    <property type="entry name" value="Nucleotide cyclase"/>
    <property type="match status" value="1"/>
</dbReference>
<dbReference type="NCBIfam" id="TIGR00254">
    <property type="entry name" value="GGDEF"/>
    <property type="match status" value="1"/>
</dbReference>
<dbReference type="Proteomes" id="UP000032336">
    <property type="component" value="Unassembled WGS sequence"/>
</dbReference>
<dbReference type="OrthoDB" id="23692at2"/>
<dbReference type="Pfam" id="PF00990">
    <property type="entry name" value="GGDEF"/>
    <property type="match status" value="1"/>
</dbReference>
<protein>
    <submittedName>
        <fullName evidence="2">Putative diguanylate cyclase YcdT</fullName>
        <ecNumber evidence="2">2.7.7.65</ecNumber>
    </submittedName>
</protein>
<dbReference type="EC" id="2.7.7.65" evidence="2"/>
<dbReference type="eggNOG" id="COG3706">
    <property type="taxonomic scope" value="Bacteria"/>
</dbReference>
<evidence type="ECO:0000313" key="3">
    <source>
        <dbReference type="Proteomes" id="UP000032336"/>
    </source>
</evidence>
<feature type="domain" description="GGDEF" evidence="1">
    <location>
        <begin position="182"/>
        <end position="308"/>
    </location>
</feature>
<keyword evidence="3" id="KW-1185">Reference proteome</keyword>
<dbReference type="GeneID" id="78372126"/>
<evidence type="ECO:0000259" key="1">
    <source>
        <dbReference type="PROSITE" id="PS50887"/>
    </source>
</evidence>
<dbReference type="EMBL" id="JXUW01000005">
    <property type="protein sequence ID" value="KJE77405.1"/>
    <property type="molecule type" value="Genomic_DNA"/>
</dbReference>
<dbReference type="GO" id="GO:1902201">
    <property type="term" value="P:negative regulation of bacterial-type flagellum-dependent cell motility"/>
    <property type="evidence" value="ECO:0007669"/>
    <property type="project" value="TreeGrafter"/>
</dbReference>
<dbReference type="PATRIC" id="fig|1121877.4.peg.893"/>
<dbReference type="SMART" id="SM00267">
    <property type="entry name" value="GGDEF"/>
    <property type="match status" value="1"/>
</dbReference>